<dbReference type="PANTHER" id="PTHR37781:SF1">
    <property type="entry name" value="ADR380WP"/>
    <property type="match status" value="1"/>
</dbReference>
<dbReference type="Proteomes" id="UP000319663">
    <property type="component" value="Unassembled WGS sequence"/>
</dbReference>
<gene>
    <name evidence="2" type="ORF">MPDQ_004692</name>
</gene>
<keyword evidence="3" id="KW-1185">Reference proteome</keyword>
<reference evidence="2 3" key="1">
    <citation type="submission" date="2019-06" db="EMBL/GenBank/DDBJ databases">
        <title>Wine fermentation using esterase from Monascus purpureus.</title>
        <authorList>
            <person name="Geng C."/>
            <person name="Zhang Y."/>
        </authorList>
    </citation>
    <scope>NUCLEOTIDE SEQUENCE [LARGE SCALE GENOMIC DNA]</scope>
    <source>
        <strain evidence="2">HQ1</strain>
    </source>
</reference>
<sequence length="225" mass="25084">MKETAVINHIDESILSINRRHAKKFSSSYYVVDQPASERGYEGFDEVAKDIETIIDLLWVTGTPSLQIPYLISLAVMVNSYIPDFPFSPKQTFSLLKKLDFVFASLLLGHDAETGAPLSGFDTRHNIVSMTEKVRIKSIAESCRVTVVEALEREDDPDGDKDEDDDDDGDEMTDDDNYPSRDLDEGPSQWQMEAARVYERTIQLLGDELGRQGEVCGSSIPSGPA</sequence>
<dbReference type="Pfam" id="PF17110">
    <property type="entry name" value="TFB6"/>
    <property type="match status" value="1"/>
</dbReference>
<dbReference type="InterPro" id="IPR031349">
    <property type="entry name" value="Tfb6"/>
</dbReference>
<evidence type="ECO:0000256" key="1">
    <source>
        <dbReference type="SAM" id="MobiDB-lite"/>
    </source>
</evidence>
<proteinExistence type="predicted"/>
<comment type="caution">
    <text evidence="2">The sequence shown here is derived from an EMBL/GenBank/DDBJ whole genome shotgun (WGS) entry which is preliminary data.</text>
</comment>
<accession>A0A507QLK4</accession>
<dbReference type="PANTHER" id="PTHR37781">
    <property type="entry name" value="TFIIH COMPLEX SUBUNIT"/>
    <property type="match status" value="1"/>
</dbReference>
<feature type="compositionally biased region" description="Acidic residues" evidence="1">
    <location>
        <begin position="152"/>
        <end position="177"/>
    </location>
</feature>
<dbReference type="EMBL" id="VIFY01000301">
    <property type="protein sequence ID" value="TQB67820.1"/>
    <property type="molecule type" value="Genomic_DNA"/>
</dbReference>
<dbReference type="AlphaFoldDB" id="A0A507QLK4"/>
<feature type="region of interest" description="Disordered" evidence="1">
    <location>
        <begin position="148"/>
        <end position="195"/>
    </location>
</feature>
<name>A0A507QLK4_MONPU</name>
<evidence type="ECO:0000313" key="2">
    <source>
        <dbReference type="EMBL" id="TQB67820.1"/>
    </source>
</evidence>
<dbReference type="GO" id="GO:0005675">
    <property type="term" value="C:transcription factor TFIIH holo complex"/>
    <property type="evidence" value="ECO:0007669"/>
    <property type="project" value="TreeGrafter"/>
</dbReference>
<organism evidence="2 3">
    <name type="scientific">Monascus purpureus</name>
    <name type="common">Red mold</name>
    <name type="synonym">Monascus anka</name>
    <dbReference type="NCBI Taxonomy" id="5098"/>
    <lineage>
        <taxon>Eukaryota</taxon>
        <taxon>Fungi</taxon>
        <taxon>Dikarya</taxon>
        <taxon>Ascomycota</taxon>
        <taxon>Pezizomycotina</taxon>
        <taxon>Eurotiomycetes</taxon>
        <taxon>Eurotiomycetidae</taxon>
        <taxon>Eurotiales</taxon>
        <taxon>Aspergillaceae</taxon>
        <taxon>Monascus</taxon>
    </lineage>
</organism>
<evidence type="ECO:0000313" key="3">
    <source>
        <dbReference type="Proteomes" id="UP000319663"/>
    </source>
</evidence>
<protein>
    <submittedName>
        <fullName evidence="2">Uncharacterized protein</fullName>
    </submittedName>
</protein>
<dbReference type="STRING" id="5098.A0A507QLK4"/>